<comment type="caution">
    <text evidence="5">The sequence shown here is derived from an EMBL/GenBank/DDBJ whole genome shotgun (WGS) entry which is preliminary data.</text>
</comment>
<dbReference type="GO" id="GO:0005737">
    <property type="term" value="C:cytoplasm"/>
    <property type="evidence" value="ECO:0007669"/>
    <property type="project" value="UniProtKB-SubCell"/>
</dbReference>
<comment type="subcellular location">
    <subcellularLocation>
        <location evidence="4">Cytoplasm</location>
    </subcellularLocation>
</comment>
<keyword evidence="2 4" id="KW-1005">Bacterial flagellum biogenesis</keyword>
<dbReference type="InterPro" id="IPR003775">
    <property type="entry name" value="Flagellar_assembly_factor_FliW"/>
</dbReference>
<keyword evidence="5" id="KW-0969">Cilium</keyword>
<comment type="subunit">
    <text evidence="4">Interacts with translational regulator CsrA and flagellin(s).</text>
</comment>
<dbReference type="HAMAP" id="MF_01185">
    <property type="entry name" value="FliW"/>
    <property type="match status" value="1"/>
</dbReference>
<evidence type="ECO:0000313" key="5">
    <source>
        <dbReference type="EMBL" id="MDO0877964.1"/>
    </source>
</evidence>
<evidence type="ECO:0000256" key="1">
    <source>
        <dbReference type="ARBA" id="ARBA00022490"/>
    </source>
</evidence>
<gene>
    <name evidence="4" type="primary">fliW</name>
    <name evidence="5" type="ORF">NBU54_09845</name>
</gene>
<evidence type="ECO:0000256" key="4">
    <source>
        <dbReference type="HAMAP-Rule" id="MF_01185"/>
    </source>
</evidence>
<evidence type="ECO:0000256" key="2">
    <source>
        <dbReference type="ARBA" id="ARBA00022795"/>
    </source>
</evidence>
<keyword evidence="3 4" id="KW-0810">Translation regulation</keyword>
<dbReference type="SUPFAM" id="SSF141457">
    <property type="entry name" value="BH3618-like"/>
    <property type="match status" value="1"/>
</dbReference>
<sequence length="147" mass="16954">MKMVSKFLGEVEVCEDQVIYFPNGIPGFEEEKHFVILPLEESTSFAILQSIHHQHVGFVVAYPFAFYPEYAFDLSEDEAETLKLTSPEDCLVYVIMTLKEPFVESTLNLKAPVVINVRDKIGKQLILHNTDYPIRFSLREVNEGRER</sequence>
<dbReference type="AlphaFoldDB" id="A0AAW7TFG8"/>
<dbReference type="InterPro" id="IPR024046">
    <property type="entry name" value="Flagellar_assmbl_FliW_dom_sf"/>
</dbReference>
<dbReference type="EMBL" id="JAMOGB010000007">
    <property type="protein sequence ID" value="MDO0877964.1"/>
    <property type="molecule type" value="Genomic_DNA"/>
</dbReference>
<comment type="similarity">
    <text evidence="4">Belongs to the FliW family.</text>
</comment>
<dbReference type="PANTHER" id="PTHR39190">
    <property type="entry name" value="FLAGELLAR ASSEMBLY FACTOR FLIW"/>
    <property type="match status" value="1"/>
</dbReference>
<proteinExistence type="inferred from homology"/>
<accession>A0AAW7TFG8</accession>
<comment type="function">
    <text evidence="4">Acts as an anti-CsrA protein, binds CsrA and prevents it from repressing translation of its target genes, one of which is flagellin. Binds to flagellin and participates in the assembly of the flagellum.</text>
</comment>
<dbReference type="RefSeq" id="WP_019417508.1">
    <property type="nucleotide sequence ID" value="NZ_CP012152.1"/>
</dbReference>
<keyword evidence="1 4" id="KW-0963">Cytoplasm</keyword>
<dbReference type="KEGG" id="agn:AFK25_13230"/>
<evidence type="ECO:0000313" key="6">
    <source>
        <dbReference type="Proteomes" id="UP001176117"/>
    </source>
</evidence>
<keyword evidence="4" id="KW-0143">Chaperone</keyword>
<dbReference type="NCBIfam" id="NF009793">
    <property type="entry name" value="PRK13285.1-1"/>
    <property type="match status" value="1"/>
</dbReference>
<dbReference type="Pfam" id="PF02623">
    <property type="entry name" value="FliW"/>
    <property type="match status" value="1"/>
</dbReference>
<dbReference type="Gene3D" id="2.30.290.10">
    <property type="entry name" value="BH3618-like"/>
    <property type="match status" value="1"/>
</dbReference>
<dbReference type="GO" id="GO:0044780">
    <property type="term" value="P:bacterial-type flagellum assembly"/>
    <property type="evidence" value="ECO:0007669"/>
    <property type="project" value="UniProtKB-UniRule"/>
</dbReference>
<evidence type="ECO:0000256" key="3">
    <source>
        <dbReference type="ARBA" id="ARBA00022845"/>
    </source>
</evidence>
<dbReference type="GO" id="GO:0006417">
    <property type="term" value="P:regulation of translation"/>
    <property type="evidence" value="ECO:0007669"/>
    <property type="project" value="UniProtKB-KW"/>
</dbReference>
<organism evidence="5 6">
    <name type="scientific">Anoxybacillus gonensis</name>
    <dbReference type="NCBI Taxonomy" id="198467"/>
    <lineage>
        <taxon>Bacteria</taxon>
        <taxon>Bacillati</taxon>
        <taxon>Bacillota</taxon>
        <taxon>Bacilli</taxon>
        <taxon>Bacillales</taxon>
        <taxon>Anoxybacillaceae</taxon>
        <taxon>Anoxybacillus</taxon>
    </lineage>
</organism>
<name>A0AAW7TFG8_9BACL</name>
<protein>
    <recommendedName>
        <fullName evidence="4">Flagellar assembly factor FliW</fullName>
    </recommendedName>
</protein>
<reference evidence="5" key="1">
    <citation type="submission" date="2022-05" db="EMBL/GenBank/DDBJ databases">
        <title>Genome-based reclassification of Anoxybacillus salavatliensis Cihan et al. as a later heterotypic synonym of Anoxybacillus gonensis Belduz et al. 2003.</title>
        <authorList>
            <person name="Inan Bektas K."/>
            <person name="Guler H.I."/>
            <person name="Belduz A.O."/>
            <person name="Canakci S."/>
        </authorList>
    </citation>
    <scope>NUCLEOTIDE SEQUENCE</scope>
    <source>
        <strain evidence="5">NCIMB 13933</strain>
    </source>
</reference>
<keyword evidence="5" id="KW-0966">Cell projection</keyword>
<keyword evidence="5" id="KW-0282">Flagellum</keyword>
<keyword evidence="6" id="KW-1185">Reference proteome</keyword>
<dbReference type="PANTHER" id="PTHR39190:SF1">
    <property type="entry name" value="FLAGELLAR ASSEMBLY FACTOR FLIW"/>
    <property type="match status" value="1"/>
</dbReference>
<dbReference type="Proteomes" id="UP001176117">
    <property type="component" value="Unassembled WGS sequence"/>
</dbReference>